<dbReference type="KEGG" id="hda:BB347_18120"/>
<evidence type="ECO:0000313" key="1">
    <source>
        <dbReference type="EMBL" id="APX98679.1"/>
    </source>
</evidence>
<geneLocation type="plasmid" evidence="1">
    <name>unnamed2</name>
</geneLocation>
<sequence>MSERTGDIALAYLDTSVHTSGVIDAANVVEGKVTIRVDDPAHIGSDDLETTIDRSEVHK</sequence>
<name>A0A1P8RJ54_9EURY</name>
<protein>
    <submittedName>
        <fullName evidence="1">Uncharacterized protein</fullName>
    </submittedName>
</protein>
<proteinExistence type="predicted"/>
<dbReference type="Proteomes" id="UP000187321">
    <property type="component" value="Plasmid unnamed2"/>
</dbReference>
<keyword evidence="1" id="KW-0614">Plasmid</keyword>
<reference evidence="1 2" key="1">
    <citation type="submission" date="2017-01" db="EMBL/GenBank/DDBJ databases">
        <title>Complete genome sequence of Haloterrigena daqingensis type strain (JX313T).</title>
        <authorList>
            <person name="Shuang W."/>
        </authorList>
    </citation>
    <scope>NUCLEOTIDE SEQUENCE [LARGE SCALE GENOMIC DNA]</scope>
    <source>
        <strain evidence="2">JX313</strain>
        <plasmid evidence="2">Plasmid unnamed2</plasmid>
    </source>
</reference>
<dbReference type="OrthoDB" id="382368at2157"/>
<organism evidence="1 2">
    <name type="scientific">Natronorubrum daqingense</name>
    <dbReference type="NCBI Taxonomy" id="588898"/>
    <lineage>
        <taxon>Archaea</taxon>
        <taxon>Methanobacteriati</taxon>
        <taxon>Methanobacteriota</taxon>
        <taxon>Stenosarchaea group</taxon>
        <taxon>Halobacteria</taxon>
        <taxon>Halobacteriales</taxon>
        <taxon>Natrialbaceae</taxon>
        <taxon>Natronorubrum</taxon>
    </lineage>
</organism>
<accession>A0A1P8RJ54</accession>
<evidence type="ECO:0000313" key="2">
    <source>
        <dbReference type="Proteomes" id="UP000187321"/>
    </source>
</evidence>
<dbReference type="EMBL" id="CP019329">
    <property type="protein sequence ID" value="APX98679.1"/>
    <property type="molecule type" value="Genomic_DNA"/>
</dbReference>
<dbReference type="AlphaFoldDB" id="A0A1P8RJ54"/>
<gene>
    <name evidence="1" type="ORF">BB347_18120</name>
</gene>